<sequence>MILCKFHFFYFLCCFYFCFSRCFCLFSYRLNNLVFLRHFKTPCWLIIMLYQ</sequence>
<evidence type="ECO:0000313" key="2">
    <source>
        <dbReference type="EMBL" id="AKH48543.1"/>
    </source>
</evidence>
<protein>
    <submittedName>
        <fullName evidence="2">Uncharacterized protein</fullName>
    </submittedName>
</protein>
<keyword evidence="1" id="KW-0472">Membrane</keyword>
<feature type="transmembrane region" description="Helical" evidence="1">
    <location>
        <begin position="6"/>
        <end position="28"/>
    </location>
</feature>
<reference evidence="2" key="2">
    <citation type="submission" date="2015-03" db="EMBL/GenBank/DDBJ databases">
        <authorList>
            <person name="Chow C.-E.T."/>
            <person name="Winget D.M."/>
            <person name="White R.A.III."/>
            <person name="Hallam S.J."/>
            <person name="Suttle C.A."/>
        </authorList>
    </citation>
    <scope>NUCLEOTIDE SEQUENCE</scope>
    <source>
        <strain evidence="2">Oxic1_10</strain>
    </source>
</reference>
<organism evidence="2">
    <name type="scientific">uncultured marine virus</name>
    <dbReference type="NCBI Taxonomy" id="186617"/>
    <lineage>
        <taxon>Viruses</taxon>
        <taxon>environmental samples</taxon>
    </lineage>
</organism>
<keyword evidence="1" id="KW-0812">Transmembrane</keyword>
<name>A0A0F7LAG6_9VIRU</name>
<proteinExistence type="predicted"/>
<evidence type="ECO:0000256" key="1">
    <source>
        <dbReference type="SAM" id="Phobius"/>
    </source>
</evidence>
<keyword evidence="1" id="KW-1133">Transmembrane helix</keyword>
<reference evidence="2" key="1">
    <citation type="journal article" date="2015" name="Front. Microbiol.">
        <title>Combining genomic sequencing methods to explore viral diversity and reveal potential virus-host interactions.</title>
        <authorList>
            <person name="Chow C.E."/>
            <person name="Winget D.M."/>
            <person name="White R.A.III."/>
            <person name="Hallam S.J."/>
            <person name="Suttle C.A."/>
        </authorList>
    </citation>
    <scope>NUCLEOTIDE SEQUENCE</scope>
    <source>
        <strain evidence="2">Oxic1_10</strain>
    </source>
</reference>
<accession>A0A0F7LAG6</accession>
<dbReference type="EMBL" id="KR029605">
    <property type="protein sequence ID" value="AKH48543.1"/>
    <property type="molecule type" value="Genomic_DNA"/>
</dbReference>